<dbReference type="EMBL" id="PVYX01000001">
    <property type="protein sequence ID" value="PRX56180.1"/>
    <property type="molecule type" value="Genomic_DNA"/>
</dbReference>
<dbReference type="EC" id="2.7.1.11" evidence="4"/>
<dbReference type="GO" id="GO:0061621">
    <property type="term" value="P:canonical glycolysis"/>
    <property type="evidence" value="ECO:0007669"/>
    <property type="project" value="TreeGrafter"/>
</dbReference>
<sequence>MKNKSMKTIKHIGVFTSGGDSPGMNAALHGVAKTAEMNNLRLSGFKKGYEGLIDGDLVQLDSSQLKKNVHRGGTLLKTARSKRFLTLEGRQRAMQILEMNKVDALIAIGGDGTFKGLLAFSEICDLPFLGIPGTIDNDLAGTDFTLGFDSAVNTAIENIDKIRDTAESHNRIFLIEVMGRDCGYIAIHSGLGTGADAILIPESGHDFIQLLEKAGSYDREEAFVVIVSEGDELGVEPAAKKIKEINPEVDLRIAKLGHVQRGGNASAFDRMLGIRLGTAAVEALLHGRKNVMAGILNNQLSLTPFDQVVKEHQVNDELRSLLKIFGS</sequence>
<dbReference type="InterPro" id="IPR035966">
    <property type="entry name" value="PKF_sf"/>
</dbReference>
<evidence type="ECO:0000313" key="18">
    <source>
        <dbReference type="Proteomes" id="UP000237640"/>
    </source>
</evidence>
<comment type="catalytic activity">
    <reaction evidence="15">
        <text>beta-D-fructose 6-phosphate + ATP = beta-D-fructose 1,6-bisphosphate + ADP + H(+)</text>
        <dbReference type="Rhea" id="RHEA:16109"/>
        <dbReference type="ChEBI" id="CHEBI:15378"/>
        <dbReference type="ChEBI" id="CHEBI:30616"/>
        <dbReference type="ChEBI" id="CHEBI:32966"/>
        <dbReference type="ChEBI" id="CHEBI:57634"/>
        <dbReference type="ChEBI" id="CHEBI:456216"/>
        <dbReference type="EC" id="2.7.1.11"/>
    </reaction>
</comment>
<evidence type="ECO:0000256" key="12">
    <source>
        <dbReference type="ARBA" id="ARBA00022842"/>
    </source>
</evidence>
<dbReference type="PRINTS" id="PR00476">
    <property type="entry name" value="PHFRCTKINASE"/>
</dbReference>
<dbReference type="InterPro" id="IPR022953">
    <property type="entry name" value="ATP_PFK"/>
</dbReference>
<evidence type="ECO:0000256" key="11">
    <source>
        <dbReference type="ARBA" id="ARBA00022840"/>
    </source>
</evidence>
<dbReference type="PANTHER" id="PTHR13697">
    <property type="entry name" value="PHOSPHOFRUCTOKINASE"/>
    <property type="match status" value="1"/>
</dbReference>
<evidence type="ECO:0000256" key="4">
    <source>
        <dbReference type="ARBA" id="ARBA00012055"/>
    </source>
</evidence>
<evidence type="ECO:0000256" key="5">
    <source>
        <dbReference type="ARBA" id="ARBA00022490"/>
    </source>
</evidence>
<evidence type="ECO:0000256" key="13">
    <source>
        <dbReference type="ARBA" id="ARBA00023152"/>
    </source>
</evidence>
<keyword evidence="8" id="KW-0479">Metal-binding</keyword>
<dbReference type="InterPro" id="IPR000023">
    <property type="entry name" value="Phosphofructokinase_dom"/>
</dbReference>
<evidence type="ECO:0000256" key="9">
    <source>
        <dbReference type="ARBA" id="ARBA00022741"/>
    </source>
</evidence>
<feature type="domain" description="Phosphofructokinase" evidence="16">
    <location>
        <begin position="12"/>
        <end position="284"/>
    </location>
</feature>
<dbReference type="PANTHER" id="PTHR13697:SF4">
    <property type="entry name" value="ATP-DEPENDENT 6-PHOSPHOFRUCTOKINASE"/>
    <property type="match status" value="1"/>
</dbReference>
<accession>A0A2T0MF27</accession>
<dbReference type="GO" id="GO:0030388">
    <property type="term" value="P:fructose 1,6-bisphosphate metabolic process"/>
    <property type="evidence" value="ECO:0007669"/>
    <property type="project" value="TreeGrafter"/>
</dbReference>
<keyword evidence="18" id="KW-1185">Reference proteome</keyword>
<evidence type="ECO:0000256" key="3">
    <source>
        <dbReference type="ARBA" id="ARBA00004679"/>
    </source>
</evidence>
<keyword evidence="11" id="KW-0067">ATP-binding</keyword>
<dbReference type="PIRSF" id="PIRSF000532">
    <property type="entry name" value="ATP_PFK_prok"/>
    <property type="match status" value="1"/>
</dbReference>
<keyword evidence="10 17" id="KW-0418">Kinase</keyword>
<evidence type="ECO:0000256" key="14">
    <source>
        <dbReference type="ARBA" id="ARBA00038478"/>
    </source>
</evidence>
<evidence type="ECO:0000256" key="2">
    <source>
        <dbReference type="ARBA" id="ARBA00004496"/>
    </source>
</evidence>
<proteinExistence type="inferred from homology"/>
<dbReference type="NCBIfam" id="NF002872">
    <property type="entry name" value="PRK03202.1"/>
    <property type="match status" value="1"/>
</dbReference>
<dbReference type="GO" id="GO:0016208">
    <property type="term" value="F:AMP binding"/>
    <property type="evidence" value="ECO:0007669"/>
    <property type="project" value="TreeGrafter"/>
</dbReference>
<dbReference type="GO" id="GO:0003872">
    <property type="term" value="F:6-phosphofructokinase activity"/>
    <property type="evidence" value="ECO:0007669"/>
    <property type="project" value="UniProtKB-EC"/>
</dbReference>
<dbReference type="FunFam" id="3.40.50.460:FF:000002">
    <property type="entry name" value="ATP-dependent 6-phosphofructokinase"/>
    <property type="match status" value="1"/>
</dbReference>
<dbReference type="InterPro" id="IPR015912">
    <property type="entry name" value="Phosphofructokinase_CS"/>
</dbReference>
<keyword evidence="5" id="KW-0963">Cytoplasm</keyword>
<evidence type="ECO:0000256" key="7">
    <source>
        <dbReference type="ARBA" id="ARBA00022679"/>
    </source>
</evidence>
<evidence type="ECO:0000259" key="16">
    <source>
        <dbReference type="Pfam" id="PF00365"/>
    </source>
</evidence>
<organism evidence="17 18">
    <name type="scientific">Flagellimonas meridianipacifica</name>
    <dbReference type="NCBI Taxonomy" id="1080225"/>
    <lineage>
        <taxon>Bacteria</taxon>
        <taxon>Pseudomonadati</taxon>
        <taxon>Bacteroidota</taxon>
        <taxon>Flavobacteriia</taxon>
        <taxon>Flavobacteriales</taxon>
        <taxon>Flavobacteriaceae</taxon>
        <taxon>Flagellimonas</taxon>
    </lineage>
</organism>
<comment type="pathway">
    <text evidence="3">Carbohydrate degradation; glycolysis; D-glyceraldehyde 3-phosphate and glycerone phosphate from D-glucose: step 3/4.</text>
</comment>
<evidence type="ECO:0000256" key="8">
    <source>
        <dbReference type="ARBA" id="ARBA00022723"/>
    </source>
</evidence>
<dbReference type="Gene3D" id="3.40.50.450">
    <property type="match status" value="1"/>
</dbReference>
<dbReference type="AlphaFoldDB" id="A0A2T0MF27"/>
<dbReference type="GO" id="GO:0005945">
    <property type="term" value="C:6-phosphofructokinase complex"/>
    <property type="evidence" value="ECO:0007669"/>
    <property type="project" value="TreeGrafter"/>
</dbReference>
<keyword evidence="13" id="KW-0324">Glycolysis</keyword>
<keyword evidence="6" id="KW-0021">Allosteric enzyme</keyword>
<dbReference type="PROSITE" id="PS00433">
    <property type="entry name" value="PHOSPHOFRUCTOKINASE"/>
    <property type="match status" value="1"/>
</dbReference>
<keyword evidence="9" id="KW-0547">Nucleotide-binding</keyword>
<keyword evidence="12" id="KW-0460">Magnesium</keyword>
<evidence type="ECO:0000256" key="6">
    <source>
        <dbReference type="ARBA" id="ARBA00022533"/>
    </source>
</evidence>
<dbReference type="GO" id="GO:0005524">
    <property type="term" value="F:ATP binding"/>
    <property type="evidence" value="ECO:0007669"/>
    <property type="project" value="UniProtKB-KW"/>
</dbReference>
<dbReference type="GO" id="GO:0042802">
    <property type="term" value="F:identical protein binding"/>
    <property type="evidence" value="ECO:0007669"/>
    <property type="project" value="TreeGrafter"/>
</dbReference>
<comment type="caution">
    <text evidence="17">The sequence shown here is derived from an EMBL/GenBank/DDBJ whole genome shotgun (WGS) entry which is preliminary data.</text>
</comment>
<dbReference type="UniPathway" id="UPA00109">
    <property type="reaction ID" value="UER00182"/>
</dbReference>
<keyword evidence="7" id="KW-0808">Transferase</keyword>
<comment type="cofactor">
    <cofactor evidence="1">
        <name>Mg(2+)</name>
        <dbReference type="ChEBI" id="CHEBI:18420"/>
    </cofactor>
</comment>
<dbReference type="Gene3D" id="3.40.50.460">
    <property type="entry name" value="Phosphofructokinase domain"/>
    <property type="match status" value="1"/>
</dbReference>
<comment type="similarity">
    <text evidence="14">Belongs to the phosphofructokinase type A (PFKA) family.</text>
</comment>
<comment type="subcellular location">
    <subcellularLocation>
        <location evidence="2">Cytoplasm</location>
    </subcellularLocation>
</comment>
<protein>
    <recommendedName>
        <fullName evidence="4">6-phosphofructokinase</fullName>
        <ecNumber evidence="4">2.7.1.11</ecNumber>
    </recommendedName>
</protein>
<evidence type="ECO:0000256" key="10">
    <source>
        <dbReference type="ARBA" id="ARBA00022777"/>
    </source>
</evidence>
<dbReference type="GO" id="GO:0046872">
    <property type="term" value="F:metal ion binding"/>
    <property type="evidence" value="ECO:0007669"/>
    <property type="project" value="UniProtKB-KW"/>
</dbReference>
<dbReference type="GO" id="GO:0070095">
    <property type="term" value="F:fructose-6-phosphate binding"/>
    <property type="evidence" value="ECO:0007669"/>
    <property type="project" value="TreeGrafter"/>
</dbReference>
<gene>
    <name evidence="17" type="ORF">CLV81_0172</name>
</gene>
<dbReference type="GO" id="GO:0048029">
    <property type="term" value="F:monosaccharide binding"/>
    <property type="evidence" value="ECO:0007669"/>
    <property type="project" value="TreeGrafter"/>
</dbReference>
<name>A0A2T0MF27_9FLAO</name>
<reference evidence="17 18" key="1">
    <citation type="submission" date="2018-03" db="EMBL/GenBank/DDBJ databases">
        <title>Genomic Encyclopedia of Archaeal and Bacterial Type Strains, Phase II (KMG-II): from individual species to whole genera.</title>
        <authorList>
            <person name="Goeker M."/>
        </authorList>
    </citation>
    <scope>NUCLEOTIDE SEQUENCE [LARGE SCALE GENOMIC DNA]</scope>
    <source>
        <strain evidence="17 18">DSM 25027</strain>
    </source>
</reference>
<evidence type="ECO:0000313" key="17">
    <source>
        <dbReference type="EMBL" id="PRX56180.1"/>
    </source>
</evidence>
<evidence type="ECO:0000256" key="1">
    <source>
        <dbReference type="ARBA" id="ARBA00001946"/>
    </source>
</evidence>
<dbReference type="GO" id="GO:0006002">
    <property type="term" value="P:fructose 6-phosphate metabolic process"/>
    <property type="evidence" value="ECO:0007669"/>
    <property type="project" value="InterPro"/>
</dbReference>
<dbReference type="Pfam" id="PF00365">
    <property type="entry name" value="PFK"/>
    <property type="match status" value="1"/>
</dbReference>
<dbReference type="InterPro" id="IPR012003">
    <property type="entry name" value="ATP_PFK_prok-type"/>
</dbReference>
<evidence type="ECO:0000256" key="15">
    <source>
        <dbReference type="ARBA" id="ARBA00048070"/>
    </source>
</evidence>
<dbReference type="Proteomes" id="UP000237640">
    <property type="component" value="Unassembled WGS sequence"/>
</dbReference>
<dbReference type="SUPFAM" id="SSF53784">
    <property type="entry name" value="Phosphofructokinase"/>
    <property type="match status" value="1"/>
</dbReference>